<reference evidence="4 5" key="1">
    <citation type="submission" date="2018-11" db="EMBL/GenBank/DDBJ databases">
        <authorList>
            <consortium name="Pathogen Informatics"/>
        </authorList>
    </citation>
    <scope>NUCLEOTIDE SEQUENCE [LARGE SCALE GENOMIC DNA]</scope>
</reference>
<dbReference type="InterPro" id="IPR034164">
    <property type="entry name" value="Pepsin-like_dom"/>
</dbReference>
<proteinExistence type="inferred from homology"/>
<dbReference type="FunFam" id="2.40.70.10:FF:000008">
    <property type="entry name" value="Cathepsin D"/>
    <property type="match status" value="1"/>
</dbReference>
<dbReference type="GO" id="GO:0005764">
    <property type="term" value="C:lysosome"/>
    <property type="evidence" value="ECO:0007669"/>
    <property type="project" value="TreeGrafter"/>
</dbReference>
<gene>
    <name evidence="4" type="ORF">HPBE_LOCUS7721</name>
</gene>
<sequence length="222" mass="24172">MRIALIGIAAVFTAVSAYVIPVHIAQKSNVRTGGTEVIKLGRPKEKFFPTALALRKSYFVTNITVGTPPQLFRVIVDTGSANFWIPDVSCKGCKNKRLFNSKSSTTYVPDGETWLNYDHFGTSEGFLGADTIRLATDDQNMVTIETTTIFQAVEMPEKVAAVEGVDGVLGLAFQSMATDNVIPPFIKGYNQGDIAEPVFSIWLEELWESSDNGTAGVIYYGG</sequence>
<dbReference type="AlphaFoldDB" id="A0A3P8BN06"/>
<protein>
    <submittedName>
        <fullName evidence="6">Peptidase A1 domain-containing protein</fullName>
    </submittedName>
</protein>
<dbReference type="InterPro" id="IPR033121">
    <property type="entry name" value="PEPTIDASE_A1"/>
</dbReference>
<reference evidence="6" key="2">
    <citation type="submission" date="2019-09" db="UniProtKB">
        <authorList>
            <consortium name="WormBaseParasite"/>
        </authorList>
    </citation>
    <scope>IDENTIFICATION</scope>
</reference>
<dbReference type="PROSITE" id="PS00141">
    <property type="entry name" value="ASP_PROTEASE"/>
    <property type="match status" value="1"/>
</dbReference>
<feature type="domain" description="Peptidase A1" evidence="3">
    <location>
        <begin position="59"/>
        <end position="222"/>
    </location>
</feature>
<name>A0A3P8BN06_HELPZ</name>
<evidence type="ECO:0000256" key="1">
    <source>
        <dbReference type="ARBA" id="ARBA00007447"/>
    </source>
</evidence>
<dbReference type="PANTHER" id="PTHR47966">
    <property type="entry name" value="BETA-SITE APP-CLEAVING ENZYME, ISOFORM A-RELATED"/>
    <property type="match status" value="1"/>
</dbReference>
<dbReference type="Gene3D" id="2.40.70.10">
    <property type="entry name" value="Acid Proteases"/>
    <property type="match status" value="1"/>
</dbReference>
<dbReference type="WBParaSite" id="HPBE_0000772001-mRNA-1">
    <property type="protein sequence ID" value="HPBE_0000772001-mRNA-1"/>
    <property type="gene ID" value="HPBE_0000772001"/>
</dbReference>
<dbReference type="Pfam" id="PF00026">
    <property type="entry name" value="Asp"/>
    <property type="match status" value="1"/>
</dbReference>
<evidence type="ECO:0000313" key="5">
    <source>
        <dbReference type="Proteomes" id="UP000050761"/>
    </source>
</evidence>
<dbReference type="SUPFAM" id="SSF50630">
    <property type="entry name" value="Acid proteases"/>
    <property type="match status" value="1"/>
</dbReference>
<organism evidence="4">
    <name type="scientific">Heligmosomoides polygyrus</name>
    <name type="common">Parasitic roundworm</name>
    <dbReference type="NCBI Taxonomy" id="6339"/>
    <lineage>
        <taxon>Eukaryota</taxon>
        <taxon>Metazoa</taxon>
        <taxon>Ecdysozoa</taxon>
        <taxon>Nematoda</taxon>
        <taxon>Chromadorea</taxon>
        <taxon>Rhabditida</taxon>
        <taxon>Rhabditina</taxon>
        <taxon>Rhabditomorpha</taxon>
        <taxon>Strongyloidea</taxon>
        <taxon>Heligmosomidae</taxon>
        <taxon>Heligmosomoides</taxon>
    </lineage>
</organism>
<keyword evidence="2" id="KW-0064">Aspartyl protease</keyword>
<dbReference type="InterPro" id="IPR021109">
    <property type="entry name" value="Peptidase_aspartic_dom_sf"/>
</dbReference>
<evidence type="ECO:0000313" key="6">
    <source>
        <dbReference type="WBParaSite" id="HPBE_0000772001-mRNA-1"/>
    </source>
</evidence>
<keyword evidence="5" id="KW-1185">Reference proteome</keyword>
<evidence type="ECO:0000256" key="2">
    <source>
        <dbReference type="RuleBase" id="RU000454"/>
    </source>
</evidence>
<dbReference type="InterPro" id="IPR001969">
    <property type="entry name" value="Aspartic_peptidase_AS"/>
</dbReference>
<keyword evidence="2" id="KW-0378">Hydrolase</keyword>
<dbReference type="Proteomes" id="UP000050761">
    <property type="component" value="Unassembled WGS sequence"/>
</dbReference>
<dbReference type="EMBL" id="UZAH01025959">
    <property type="protein sequence ID" value="VDO73372.1"/>
    <property type="molecule type" value="Genomic_DNA"/>
</dbReference>
<dbReference type="PANTHER" id="PTHR47966:SF71">
    <property type="entry name" value="PEPTIDASE A1 DOMAIN-CONTAINING PROTEIN"/>
    <property type="match status" value="1"/>
</dbReference>
<accession>A0A3P8BN06</accession>
<dbReference type="GO" id="GO:0004190">
    <property type="term" value="F:aspartic-type endopeptidase activity"/>
    <property type="evidence" value="ECO:0007669"/>
    <property type="project" value="UniProtKB-KW"/>
</dbReference>
<evidence type="ECO:0000259" key="3">
    <source>
        <dbReference type="PROSITE" id="PS51767"/>
    </source>
</evidence>
<dbReference type="CDD" id="cd05471">
    <property type="entry name" value="pepsin_like"/>
    <property type="match status" value="1"/>
</dbReference>
<keyword evidence="2" id="KW-0645">Protease</keyword>
<dbReference type="PRINTS" id="PR00792">
    <property type="entry name" value="PEPSIN"/>
</dbReference>
<comment type="similarity">
    <text evidence="1 2">Belongs to the peptidase A1 family.</text>
</comment>
<evidence type="ECO:0000313" key="4">
    <source>
        <dbReference type="EMBL" id="VDO73372.1"/>
    </source>
</evidence>
<dbReference type="PROSITE" id="PS51767">
    <property type="entry name" value="PEPTIDASE_A1"/>
    <property type="match status" value="1"/>
</dbReference>
<dbReference type="InterPro" id="IPR001461">
    <property type="entry name" value="Aspartic_peptidase_A1"/>
</dbReference>
<dbReference type="GO" id="GO:0006508">
    <property type="term" value="P:proteolysis"/>
    <property type="evidence" value="ECO:0007669"/>
    <property type="project" value="UniProtKB-KW"/>
</dbReference>
<dbReference type="OrthoDB" id="771136at2759"/>